<dbReference type="InterPro" id="IPR018113">
    <property type="entry name" value="PTrfase_EIIB_Cys"/>
</dbReference>
<evidence type="ECO:0000256" key="6">
    <source>
        <dbReference type="PROSITE-ProRule" id="PRU00421"/>
    </source>
</evidence>
<dbReference type="Pfam" id="PF00367">
    <property type="entry name" value="PTS_EIIB"/>
    <property type="match status" value="1"/>
</dbReference>
<dbReference type="InterPro" id="IPR036878">
    <property type="entry name" value="Glu_permease_IIB"/>
</dbReference>
<evidence type="ECO:0000259" key="7">
    <source>
        <dbReference type="PROSITE" id="PS51098"/>
    </source>
</evidence>
<dbReference type="PANTHER" id="PTHR30175:SF1">
    <property type="entry name" value="PTS SYSTEM ARBUTIN-, CELLOBIOSE-, AND SALICIN-SPECIFIC EIIBC COMPONENT-RELATED"/>
    <property type="match status" value="1"/>
</dbReference>
<dbReference type="RefSeq" id="WP_100732618.1">
    <property type="nucleotide sequence ID" value="NZ_MKXG01000032.1"/>
</dbReference>
<keyword evidence="5" id="KW-0418">Kinase</keyword>
<organism evidence="8 9">
    <name type="scientific">Lactobacillus crispatus</name>
    <dbReference type="NCBI Taxonomy" id="47770"/>
    <lineage>
        <taxon>Bacteria</taxon>
        <taxon>Bacillati</taxon>
        <taxon>Bacillota</taxon>
        <taxon>Bacilli</taxon>
        <taxon>Lactobacillales</taxon>
        <taxon>Lactobacillaceae</taxon>
        <taxon>Lactobacillus</taxon>
    </lineage>
</organism>
<dbReference type="InterPro" id="IPR050558">
    <property type="entry name" value="PTS_Sugar-Specific_Components"/>
</dbReference>
<evidence type="ECO:0000256" key="2">
    <source>
        <dbReference type="ARBA" id="ARBA00022597"/>
    </source>
</evidence>
<dbReference type="SUPFAM" id="SSF55604">
    <property type="entry name" value="Glucose permease domain IIB"/>
    <property type="match status" value="1"/>
</dbReference>
<accession>A0A2M9WP93</accession>
<keyword evidence="4" id="KW-0598">Phosphotransferase system</keyword>
<keyword evidence="2" id="KW-0762">Sugar transport</keyword>
<name>A0A2M9WP93_9LACO</name>
<dbReference type="GO" id="GO:0090589">
    <property type="term" value="F:protein-phosphocysteine-trehalose phosphotransferase system transporter activity"/>
    <property type="evidence" value="ECO:0007669"/>
    <property type="project" value="TreeGrafter"/>
</dbReference>
<evidence type="ECO:0000313" key="8">
    <source>
        <dbReference type="EMBL" id="PJZ17217.1"/>
    </source>
</evidence>
<dbReference type="GO" id="GO:0008982">
    <property type="term" value="F:protein-N(PI)-phosphohistidine-sugar phosphotransferase activity"/>
    <property type="evidence" value="ECO:0007669"/>
    <property type="project" value="InterPro"/>
</dbReference>
<evidence type="ECO:0000256" key="3">
    <source>
        <dbReference type="ARBA" id="ARBA00022679"/>
    </source>
</evidence>
<evidence type="ECO:0000256" key="1">
    <source>
        <dbReference type="ARBA" id="ARBA00022448"/>
    </source>
</evidence>
<dbReference type="GO" id="GO:0015771">
    <property type="term" value="P:trehalose transport"/>
    <property type="evidence" value="ECO:0007669"/>
    <property type="project" value="TreeGrafter"/>
</dbReference>
<feature type="active site" description="Phosphocysteine intermediate; for EIIB activity" evidence="6">
    <location>
        <position position="26"/>
    </location>
</feature>
<dbReference type="Proteomes" id="UP000231914">
    <property type="component" value="Unassembled WGS sequence"/>
</dbReference>
<evidence type="ECO:0000256" key="5">
    <source>
        <dbReference type="ARBA" id="ARBA00022777"/>
    </source>
</evidence>
<dbReference type="CDD" id="cd00212">
    <property type="entry name" value="PTS_IIB_glc"/>
    <property type="match status" value="1"/>
</dbReference>
<reference evidence="8 9" key="1">
    <citation type="submission" date="2016-10" db="EMBL/GenBank/DDBJ databases">
        <title>WGS of isloates from the oral cavity of healthy individuals.</title>
        <authorList>
            <person name="Sharma S."/>
            <person name="Pal V.K."/>
            <person name="Patil P.B."/>
            <person name="Korpole S."/>
            <person name="Grover V."/>
        </authorList>
    </citation>
    <scope>NUCLEOTIDE SEQUENCE [LARGE SCALE GENOMIC DNA]</scope>
    <source>
        <strain evidence="8 9">DISK12</strain>
    </source>
</reference>
<evidence type="ECO:0000313" key="9">
    <source>
        <dbReference type="Proteomes" id="UP000231914"/>
    </source>
</evidence>
<dbReference type="PROSITE" id="PS51098">
    <property type="entry name" value="PTS_EIIB_TYPE_1"/>
    <property type="match status" value="1"/>
</dbReference>
<dbReference type="AlphaFoldDB" id="A0A2M9WP93"/>
<protein>
    <recommendedName>
        <fullName evidence="7">PTS EIIB type-1 domain-containing protein</fullName>
    </recommendedName>
</protein>
<dbReference type="Gene3D" id="3.30.1360.60">
    <property type="entry name" value="Glucose permease domain IIB"/>
    <property type="match status" value="1"/>
</dbReference>
<comment type="caution">
    <text evidence="8">The sequence shown here is derived from an EMBL/GenBank/DDBJ whole genome shotgun (WGS) entry which is preliminary data.</text>
</comment>
<dbReference type="InterPro" id="IPR001996">
    <property type="entry name" value="PTS_IIB_1"/>
</dbReference>
<dbReference type="PROSITE" id="PS01035">
    <property type="entry name" value="PTS_EIIB_TYPE_1_CYS"/>
    <property type="match status" value="1"/>
</dbReference>
<dbReference type="GO" id="GO:0016301">
    <property type="term" value="F:kinase activity"/>
    <property type="evidence" value="ECO:0007669"/>
    <property type="project" value="UniProtKB-KW"/>
</dbReference>
<keyword evidence="3" id="KW-0808">Transferase</keyword>
<proteinExistence type="predicted"/>
<dbReference type="PANTHER" id="PTHR30175">
    <property type="entry name" value="PHOSPHOTRANSFERASE SYSTEM TRANSPORT PROTEIN"/>
    <property type="match status" value="1"/>
</dbReference>
<gene>
    <name evidence="8" type="ORF">BHU41_06950</name>
</gene>
<evidence type="ECO:0000256" key="4">
    <source>
        <dbReference type="ARBA" id="ARBA00022683"/>
    </source>
</evidence>
<dbReference type="GO" id="GO:0009401">
    <property type="term" value="P:phosphoenolpyruvate-dependent sugar phosphotransferase system"/>
    <property type="evidence" value="ECO:0007669"/>
    <property type="project" value="UniProtKB-KW"/>
</dbReference>
<feature type="domain" description="PTS EIIB type-1" evidence="7">
    <location>
        <begin position="4"/>
        <end position="64"/>
    </location>
</feature>
<dbReference type="EMBL" id="MKXG01000032">
    <property type="protein sequence ID" value="PJZ17217.1"/>
    <property type="molecule type" value="Genomic_DNA"/>
</dbReference>
<sequence>MDYNKLTKDIVDGVGGKDNIESVAHCMTRLRFSLKDVSKVEKDSLDNISEVLGQVYAGGQYMVI</sequence>
<dbReference type="GO" id="GO:0005886">
    <property type="term" value="C:plasma membrane"/>
    <property type="evidence" value="ECO:0007669"/>
    <property type="project" value="TreeGrafter"/>
</dbReference>
<keyword evidence="1" id="KW-0813">Transport</keyword>